<dbReference type="PANTHER" id="PTHR16151">
    <property type="entry name" value="HAUS AUGMIN-LIKE COMPLEX SUBUNIT 6"/>
    <property type="match status" value="1"/>
</dbReference>
<dbReference type="GO" id="GO:0008017">
    <property type="term" value="F:microtubule binding"/>
    <property type="evidence" value="ECO:0007669"/>
    <property type="project" value="TreeGrafter"/>
</dbReference>
<protein>
    <submittedName>
        <fullName evidence="3">HAUS augmin-like complex subunit 6</fullName>
    </submittedName>
</protein>
<evidence type="ECO:0000259" key="2">
    <source>
        <dbReference type="Pfam" id="PF14661"/>
    </source>
</evidence>
<dbReference type="GO" id="GO:0070652">
    <property type="term" value="C:HAUS complex"/>
    <property type="evidence" value="ECO:0007669"/>
    <property type="project" value="InterPro"/>
</dbReference>
<dbReference type="GO" id="GO:1990498">
    <property type="term" value="C:mitotic spindle microtubule"/>
    <property type="evidence" value="ECO:0007669"/>
    <property type="project" value="TreeGrafter"/>
</dbReference>
<organism evidence="3 4">
    <name type="scientific">Acropora cervicornis</name>
    <name type="common">Staghorn coral</name>
    <dbReference type="NCBI Taxonomy" id="6130"/>
    <lineage>
        <taxon>Eukaryota</taxon>
        <taxon>Metazoa</taxon>
        <taxon>Cnidaria</taxon>
        <taxon>Anthozoa</taxon>
        <taxon>Hexacorallia</taxon>
        <taxon>Scleractinia</taxon>
        <taxon>Astrocoeniina</taxon>
        <taxon>Acroporidae</taxon>
        <taxon>Acropora</taxon>
    </lineage>
</organism>
<dbReference type="Proteomes" id="UP001249851">
    <property type="component" value="Unassembled WGS sequence"/>
</dbReference>
<dbReference type="Pfam" id="PF14661">
    <property type="entry name" value="HAUS6_N"/>
    <property type="match status" value="1"/>
</dbReference>
<proteinExistence type="predicted"/>
<dbReference type="AlphaFoldDB" id="A0AAD9V7Y3"/>
<evidence type="ECO:0000313" key="4">
    <source>
        <dbReference type="Proteomes" id="UP001249851"/>
    </source>
</evidence>
<dbReference type="PANTHER" id="PTHR16151:SF2">
    <property type="entry name" value="HAUS AUGMIN-LIKE COMPLEX SUBUNIT 6"/>
    <property type="match status" value="1"/>
</dbReference>
<comment type="caution">
    <text evidence="3">The sequence shown here is derived from an EMBL/GenBank/DDBJ whole genome shotgun (WGS) entry which is preliminary data.</text>
</comment>
<reference evidence="3" key="2">
    <citation type="journal article" date="2023" name="Science">
        <title>Genomic signatures of disease resistance in endangered staghorn corals.</title>
        <authorList>
            <person name="Vollmer S.V."/>
            <person name="Selwyn J.D."/>
            <person name="Despard B.A."/>
            <person name="Roesel C.L."/>
        </authorList>
    </citation>
    <scope>NUCLEOTIDE SEQUENCE</scope>
    <source>
        <strain evidence="3">K2</strain>
    </source>
</reference>
<feature type="coiled-coil region" evidence="1">
    <location>
        <begin position="174"/>
        <end position="211"/>
    </location>
</feature>
<dbReference type="GO" id="GO:0051225">
    <property type="term" value="P:spindle assembly"/>
    <property type="evidence" value="ECO:0007669"/>
    <property type="project" value="InterPro"/>
</dbReference>
<reference evidence="3" key="1">
    <citation type="journal article" date="2023" name="G3 (Bethesda)">
        <title>Whole genome assembly and annotation of the endangered Caribbean coral Acropora cervicornis.</title>
        <authorList>
            <person name="Selwyn J.D."/>
            <person name="Vollmer S.V."/>
        </authorList>
    </citation>
    <scope>NUCLEOTIDE SEQUENCE</scope>
    <source>
        <strain evidence="3">K2</strain>
    </source>
</reference>
<sequence length="335" mass="39421">MNESSIIKPVGIMPNNLDLREITFTNLLLLDFNPEKMESKYRVVFNRDMFVLPNKKAMEVVIHFLFTRLHPQLAYEELRDCWPIRDKFLEQQFRKVCFNWVSRIQKGIASTLFFIIFLCKAIHIPTFPTKTIHNHSFTYIMSQALEAHYIVLKKRFLEFTQQAVQVENHWKEYAMESTKEYRALAKLKRDLERQVTELNDYQGEVEALKRTQKLGQVRDLWSGITEFYSMQGPQRRIVDSVLLGEANKHKVDAADIQPMVPDMLLRDSEAEIKKRNIQDIYIGGKVNLLREAIERIMPDMKESVRKMKLHSSKNLEQKRGKPAEAPIMFVSKTLL</sequence>
<dbReference type="InterPro" id="IPR028163">
    <property type="entry name" value="HAUS_6_N"/>
</dbReference>
<keyword evidence="1" id="KW-0175">Coiled coil</keyword>
<evidence type="ECO:0000256" key="1">
    <source>
        <dbReference type="SAM" id="Coils"/>
    </source>
</evidence>
<accession>A0AAD9V7Y3</accession>
<name>A0AAD9V7Y3_ACRCE</name>
<evidence type="ECO:0000313" key="3">
    <source>
        <dbReference type="EMBL" id="KAK2564631.1"/>
    </source>
</evidence>
<dbReference type="InterPro" id="IPR026797">
    <property type="entry name" value="HAUS_6"/>
</dbReference>
<dbReference type="EMBL" id="JARQWQ010000022">
    <property type="protein sequence ID" value="KAK2564631.1"/>
    <property type="molecule type" value="Genomic_DNA"/>
</dbReference>
<gene>
    <name evidence="3" type="ORF">P5673_012102</name>
</gene>
<feature type="domain" description="HAUS augmin-like complex subunit 6 N-terminal" evidence="2">
    <location>
        <begin position="24"/>
        <end position="106"/>
    </location>
</feature>
<keyword evidence="4" id="KW-1185">Reference proteome</keyword>